<organism evidence="1 2">
    <name type="scientific">Pseudomonas syringae pv. delphinii</name>
    <dbReference type="NCBI Taxonomy" id="192088"/>
    <lineage>
        <taxon>Bacteria</taxon>
        <taxon>Pseudomonadati</taxon>
        <taxon>Pseudomonadota</taxon>
        <taxon>Gammaproteobacteria</taxon>
        <taxon>Pseudomonadales</taxon>
        <taxon>Pseudomonadaceae</taxon>
        <taxon>Pseudomonas</taxon>
    </lineage>
</organism>
<dbReference type="Proteomes" id="UP000269044">
    <property type="component" value="Unassembled WGS sequence"/>
</dbReference>
<evidence type="ECO:0000313" key="1">
    <source>
        <dbReference type="EMBL" id="RMQ27735.1"/>
    </source>
</evidence>
<reference evidence="1 2" key="1">
    <citation type="submission" date="2018-08" db="EMBL/GenBank/DDBJ databases">
        <title>Recombination of ecologically and evolutionarily significant loci maintains genetic cohesion in the Pseudomonas syringae species complex.</title>
        <authorList>
            <person name="Dillon M."/>
            <person name="Thakur S."/>
            <person name="Almeida R.N.D."/>
            <person name="Weir B.S."/>
            <person name="Guttman D.S."/>
        </authorList>
    </citation>
    <scope>NUCLEOTIDE SEQUENCE [LARGE SCALE GENOMIC DNA]</scope>
    <source>
        <strain evidence="1 2">ICMP 13052</strain>
    </source>
</reference>
<name>A0A3M4KF35_9PSED</name>
<dbReference type="EMBL" id="RBRA01000058">
    <property type="protein sequence ID" value="RMQ27735.1"/>
    <property type="molecule type" value="Genomic_DNA"/>
</dbReference>
<proteinExistence type="predicted"/>
<protein>
    <submittedName>
        <fullName evidence="1">Uncharacterized protein</fullName>
    </submittedName>
</protein>
<sequence>MTVPSASAMTWPRAGFSAMNTEIVLARRGGLAPFDVPVLLDQDAEVVLFGGAALAATAVAGEPAEHAQHGLARVAGKG</sequence>
<gene>
    <name evidence="1" type="ORF">ALQ08_200050</name>
</gene>
<evidence type="ECO:0000313" key="2">
    <source>
        <dbReference type="Proteomes" id="UP000269044"/>
    </source>
</evidence>
<dbReference type="AlphaFoldDB" id="A0A3M4KF35"/>
<accession>A0A3M4KF35</accession>
<comment type="caution">
    <text evidence="1">The sequence shown here is derived from an EMBL/GenBank/DDBJ whole genome shotgun (WGS) entry which is preliminary data.</text>
</comment>